<evidence type="ECO:0000313" key="1">
    <source>
        <dbReference type="EMBL" id="MBA4630482.1"/>
    </source>
</evidence>
<accession>A0A7C9D0X3</accession>
<reference evidence="1" key="2">
    <citation type="submission" date="2020-07" db="EMBL/GenBank/DDBJ databases">
        <authorList>
            <person name="Vera ALvarez R."/>
            <person name="Arias-Moreno D.M."/>
            <person name="Jimenez-Jacinto V."/>
            <person name="Jimenez-Bremont J.F."/>
            <person name="Swaminathan K."/>
            <person name="Moose S.P."/>
            <person name="Guerrero-Gonzalez M.L."/>
            <person name="Marino-Ramirez L."/>
            <person name="Landsman D."/>
            <person name="Rodriguez-Kessler M."/>
            <person name="Delgado-Sanchez P."/>
        </authorList>
    </citation>
    <scope>NUCLEOTIDE SEQUENCE</scope>
    <source>
        <tissue evidence="1">Cladode</tissue>
    </source>
</reference>
<dbReference type="EMBL" id="GISG01073962">
    <property type="protein sequence ID" value="MBA4630482.1"/>
    <property type="molecule type" value="Transcribed_RNA"/>
</dbReference>
<proteinExistence type="predicted"/>
<organism evidence="1">
    <name type="scientific">Opuntia streptacantha</name>
    <name type="common">Prickly pear cactus</name>
    <name type="synonym">Opuntia cardona</name>
    <dbReference type="NCBI Taxonomy" id="393608"/>
    <lineage>
        <taxon>Eukaryota</taxon>
        <taxon>Viridiplantae</taxon>
        <taxon>Streptophyta</taxon>
        <taxon>Embryophyta</taxon>
        <taxon>Tracheophyta</taxon>
        <taxon>Spermatophyta</taxon>
        <taxon>Magnoliopsida</taxon>
        <taxon>eudicotyledons</taxon>
        <taxon>Gunneridae</taxon>
        <taxon>Pentapetalae</taxon>
        <taxon>Caryophyllales</taxon>
        <taxon>Cactineae</taxon>
        <taxon>Cactaceae</taxon>
        <taxon>Opuntioideae</taxon>
        <taxon>Opuntia</taxon>
    </lineage>
</organism>
<protein>
    <submittedName>
        <fullName evidence="1">Uncharacterized protein</fullName>
    </submittedName>
</protein>
<reference evidence="1" key="1">
    <citation type="journal article" date="2013" name="J. Plant Res.">
        <title>Effect of fungi and light on seed germination of three Opuntia species from semiarid lands of central Mexico.</title>
        <authorList>
            <person name="Delgado-Sanchez P."/>
            <person name="Jimenez-Bremont J.F."/>
            <person name="Guerrero-Gonzalez Mde L."/>
            <person name="Flores J."/>
        </authorList>
    </citation>
    <scope>NUCLEOTIDE SEQUENCE</scope>
    <source>
        <tissue evidence="1">Cladode</tissue>
    </source>
</reference>
<name>A0A7C9D0X3_OPUST</name>
<sequence>MRAFSRSHCSFSSFCFCFNSFKSLSNLLSLSLDALSVSFFKDNFSISNFSTALSISSSSVGLEVISIFSFAAASSTRSMALSGKKRPVMYRSERTAAATRAPSDILTP</sequence>
<dbReference type="AlphaFoldDB" id="A0A7C9D0X3"/>